<sequence length="68" mass="7724">MQSKPHHKESVMQKVLISFQHDPIDDIFSTSYIPSPLVKSSSGAQMKATLLEACEMEAQRSCQFSFYQ</sequence>
<reference evidence="1" key="1">
    <citation type="submission" date="2023-03" db="UniProtKB">
        <authorList>
            <consortium name="EnsemblPlants"/>
        </authorList>
    </citation>
    <scope>IDENTIFICATION</scope>
</reference>
<name>A0A9I9EJ14_CUCME</name>
<proteinExistence type="predicted"/>
<organism evidence="1">
    <name type="scientific">Cucumis melo</name>
    <name type="common">Muskmelon</name>
    <dbReference type="NCBI Taxonomy" id="3656"/>
    <lineage>
        <taxon>Eukaryota</taxon>
        <taxon>Viridiplantae</taxon>
        <taxon>Streptophyta</taxon>
        <taxon>Embryophyta</taxon>
        <taxon>Tracheophyta</taxon>
        <taxon>Spermatophyta</taxon>
        <taxon>Magnoliopsida</taxon>
        <taxon>eudicotyledons</taxon>
        <taxon>Gunneridae</taxon>
        <taxon>Pentapetalae</taxon>
        <taxon>rosids</taxon>
        <taxon>fabids</taxon>
        <taxon>Cucurbitales</taxon>
        <taxon>Cucurbitaceae</taxon>
        <taxon>Benincaseae</taxon>
        <taxon>Cucumis</taxon>
    </lineage>
</organism>
<dbReference type="EnsemblPlants" id="MELO3C034488.2.1">
    <property type="protein sequence ID" value="MELO3C034488.2.1"/>
    <property type="gene ID" value="MELO3C034488.2"/>
</dbReference>
<dbReference type="AlphaFoldDB" id="A0A9I9EJ14"/>
<protein>
    <submittedName>
        <fullName evidence="1">Uncharacterized protein</fullName>
    </submittedName>
</protein>
<dbReference type="Gramene" id="MELO3C034488.2.1">
    <property type="protein sequence ID" value="MELO3C034488.2.1"/>
    <property type="gene ID" value="MELO3C034488.2"/>
</dbReference>
<accession>A0A9I9EJ14</accession>
<evidence type="ECO:0000313" key="1">
    <source>
        <dbReference type="EnsemblPlants" id="MELO3C034488.2.1"/>
    </source>
</evidence>